<dbReference type="PANTHER" id="PTHR10426:SF79">
    <property type="entry name" value="PROTEIN STRICTOSIDINE SYNTHASE-LIKE 2"/>
    <property type="match status" value="1"/>
</dbReference>
<sequence>MGSKHWFASFSTLLLIAILIYNAGIVSCQIKDSKNFLIYDATGPESIAFDWYGGGPYTGISDGHIIKWVAILNRWVDFAITTPYRIGCQGPFNHVYAEARCGRPLGLSFNQKTGDLYIADAYMGLLAVGPNGGLARPLAKQAGGIPFRFTNDVVVDQYSGIVYFTDTSTRFPRSAFAYVISSDDNTGRPLKYDPLTHQVTVLLDHLMFPNGVALSQNGDSLLVTETTNSRVLRYWLEPSRAGKVDVFAQLPGRPYNIKRNQQGEFWVATNSRDGIFNPLGMIIKLSPEGDILKIIGAGNGVTWGFSSDVNEHNGNLWIGSVEGSRVVRLTLSN</sequence>
<dbReference type="InterPro" id="IPR018119">
    <property type="entry name" value="Strictosidine_synth_cons-reg"/>
</dbReference>
<evidence type="ECO:0000259" key="6">
    <source>
        <dbReference type="Pfam" id="PF03088"/>
    </source>
</evidence>
<evidence type="ECO:0000256" key="4">
    <source>
        <dbReference type="ARBA" id="ARBA00023180"/>
    </source>
</evidence>
<dbReference type="GO" id="GO:0012505">
    <property type="term" value="C:endomembrane system"/>
    <property type="evidence" value="ECO:0007669"/>
    <property type="project" value="TreeGrafter"/>
</dbReference>
<comment type="subcellular location">
    <subcellularLocation>
        <location evidence="1">Vacuole</location>
    </subcellularLocation>
</comment>
<evidence type="ECO:0000256" key="3">
    <source>
        <dbReference type="ARBA" id="ARBA00022554"/>
    </source>
</evidence>
<feature type="chain" id="PRO_5046725157" evidence="5">
    <location>
        <begin position="29"/>
        <end position="333"/>
    </location>
</feature>
<dbReference type="RefSeq" id="XP_027124312.2">
    <property type="nucleotide sequence ID" value="XM_027268511.2"/>
</dbReference>
<evidence type="ECO:0000313" key="7">
    <source>
        <dbReference type="Proteomes" id="UP001652660"/>
    </source>
</evidence>
<keyword evidence="7" id="KW-1185">Reference proteome</keyword>
<dbReference type="GeneID" id="113741014"/>
<dbReference type="GO" id="GO:0005773">
    <property type="term" value="C:vacuole"/>
    <property type="evidence" value="ECO:0007669"/>
    <property type="project" value="UniProtKB-SubCell"/>
</dbReference>
<evidence type="ECO:0000256" key="2">
    <source>
        <dbReference type="ARBA" id="ARBA00009191"/>
    </source>
</evidence>
<dbReference type="SUPFAM" id="SSF63829">
    <property type="entry name" value="Calcium-dependent phosphotriesterase"/>
    <property type="match status" value="1"/>
</dbReference>
<proteinExistence type="inferred from homology"/>
<dbReference type="InterPro" id="IPR011042">
    <property type="entry name" value="6-blade_b-propeller_TolB-like"/>
</dbReference>
<dbReference type="OrthoDB" id="5307922at2759"/>
<keyword evidence="4" id="KW-0325">Glycoprotein</keyword>
<accession>A0A6P6XE73</accession>
<evidence type="ECO:0000256" key="5">
    <source>
        <dbReference type="SAM" id="SignalP"/>
    </source>
</evidence>
<protein>
    <submittedName>
        <fullName evidence="8">Protein STRICTOSIDINE SYNTHASE-LIKE 10-like</fullName>
    </submittedName>
</protein>
<feature type="domain" description="Strictosidine synthase conserved region" evidence="6">
    <location>
        <begin position="151"/>
        <end position="237"/>
    </location>
</feature>
<feature type="signal peptide" evidence="5">
    <location>
        <begin position="1"/>
        <end position="28"/>
    </location>
</feature>
<evidence type="ECO:0000256" key="1">
    <source>
        <dbReference type="ARBA" id="ARBA00004116"/>
    </source>
</evidence>
<dbReference type="GO" id="GO:0016787">
    <property type="term" value="F:hydrolase activity"/>
    <property type="evidence" value="ECO:0007669"/>
    <property type="project" value="TreeGrafter"/>
</dbReference>
<keyword evidence="5" id="KW-0732">Signal</keyword>
<gene>
    <name evidence="8" type="primary">LOC113741014</name>
</gene>
<comment type="similarity">
    <text evidence="2">Belongs to the strictosidine synthase family.</text>
</comment>
<dbReference type="Gene3D" id="2.120.10.30">
    <property type="entry name" value="TolB, C-terminal domain"/>
    <property type="match status" value="1"/>
</dbReference>
<organism evidence="7 8">
    <name type="scientific">Coffea arabica</name>
    <name type="common">Arabian coffee</name>
    <dbReference type="NCBI Taxonomy" id="13443"/>
    <lineage>
        <taxon>Eukaryota</taxon>
        <taxon>Viridiplantae</taxon>
        <taxon>Streptophyta</taxon>
        <taxon>Embryophyta</taxon>
        <taxon>Tracheophyta</taxon>
        <taxon>Spermatophyta</taxon>
        <taxon>Magnoliopsida</taxon>
        <taxon>eudicotyledons</taxon>
        <taxon>Gunneridae</taxon>
        <taxon>Pentapetalae</taxon>
        <taxon>asterids</taxon>
        <taxon>lamiids</taxon>
        <taxon>Gentianales</taxon>
        <taxon>Rubiaceae</taxon>
        <taxon>Ixoroideae</taxon>
        <taxon>Gardenieae complex</taxon>
        <taxon>Bertiereae - Coffeeae clade</taxon>
        <taxon>Coffeeae</taxon>
        <taxon>Coffea</taxon>
    </lineage>
</organism>
<reference evidence="8" key="2">
    <citation type="submission" date="2025-08" db="UniProtKB">
        <authorList>
            <consortium name="RefSeq"/>
        </authorList>
    </citation>
    <scope>IDENTIFICATION</scope>
    <source>
        <tissue evidence="8">Leaves</tissue>
    </source>
</reference>
<dbReference type="AlphaFoldDB" id="A0A6P6XE73"/>
<dbReference type="PANTHER" id="PTHR10426">
    <property type="entry name" value="STRICTOSIDINE SYNTHASE-RELATED"/>
    <property type="match status" value="1"/>
</dbReference>
<name>A0A6P6XE73_COFAR</name>
<reference evidence="7" key="1">
    <citation type="journal article" date="2025" name="Foods">
        <title>Unveiling the Microbial Signatures of Arabica Coffee Cherries: Insights into Ripeness Specific Diversity, Functional Traits, and Implications for Quality and Safety.</title>
        <authorList>
            <consortium name="RefSeq"/>
            <person name="Tenea G.N."/>
            <person name="Cifuentes V."/>
            <person name="Reyes P."/>
            <person name="Cevallos-Vallejos M."/>
        </authorList>
    </citation>
    <scope>NUCLEOTIDE SEQUENCE [LARGE SCALE GENOMIC DNA]</scope>
</reference>
<evidence type="ECO:0000313" key="8">
    <source>
        <dbReference type="RefSeq" id="XP_027124312.2"/>
    </source>
</evidence>
<dbReference type="PROSITE" id="PS51257">
    <property type="entry name" value="PROKAR_LIPOPROTEIN"/>
    <property type="match status" value="1"/>
</dbReference>
<dbReference type="Pfam" id="PF03088">
    <property type="entry name" value="Str_synth"/>
    <property type="match status" value="1"/>
</dbReference>
<dbReference type="Proteomes" id="UP001652660">
    <property type="component" value="Chromosome 4e"/>
</dbReference>
<keyword evidence="3" id="KW-0926">Vacuole</keyword>